<protein>
    <submittedName>
        <fullName evidence="8">Uncharacterized protein</fullName>
    </submittedName>
</protein>
<feature type="transmembrane region" description="Helical" evidence="7">
    <location>
        <begin position="98"/>
        <end position="114"/>
    </location>
</feature>
<proteinExistence type="inferred from homology"/>
<evidence type="ECO:0000256" key="1">
    <source>
        <dbReference type="ARBA" id="ARBA00004141"/>
    </source>
</evidence>
<comment type="caution">
    <text evidence="8">The sequence shown here is derived from an EMBL/GenBank/DDBJ whole genome shotgun (WGS) entry which is preliminary data.</text>
</comment>
<organism evidence="8 9">
    <name type="scientific">Patella caerulea</name>
    <name type="common">Rayed Mediterranean limpet</name>
    <dbReference type="NCBI Taxonomy" id="87958"/>
    <lineage>
        <taxon>Eukaryota</taxon>
        <taxon>Metazoa</taxon>
        <taxon>Spiralia</taxon>
        <taxon>Lophotrochozoa</taxon>
        <taxon>Mollusca</taxon>
        <taxon>Gastropoda</taxon>
        <taxon>Patellogastropoda</taxon>
        <taxon>Patelloidea</taxon>
        <taxon>Patellidae</taxon>
        <taxon>Patella</taxon>
    </lineage>
</organism>
<feature type="transmembrane region" description="Helical" evidence="7">
    <location>
        <begin position="175"/>
        <end position="193"/>
    </location>
</feature>
<comment type="similarity">
    <text evidence="6">Belongs to the glycoside-pentoside-hexuronide (GPH) cation symporter transporter (TC 2.A.2) family.</text>
</comment>
<evidence type="ECO:0000313" key="9">
    <source>
        <dbReference type="Proteomes" id="UP001347796"/>
    </source>
</evidence>
<dbReference type="GO" id="GO:0016020">
    <property type="term" value="C:membrane"/>
    <property type="evidence" value="ECO:0007669"/>
    <property type="project" value="UniProtKB-SubCell"/>
</dbReference>
<reference evidence="8 9" key="1">
    <citation type="submission" date="2024-01" db="EMBL/GenBank/DDBJ databases">
        <title>The genome of the rayed Mediterranean limpet Patella caerulea (Linnaeus, 1758).</title>
        <authorList>
            <person name="Anh-Thu Weber A."/>
            <person name="Halstead-Nussloch G."/>
        </authorList>
    </citation>
    <scope>NUCLEOTIDE SEQUENCE [LARGE SCALE GENOMIC DNA]</scope>
    <source>
        <strain evidence="8">AATW-2023a</strain>
        <tissue evidence="8">Whole specimen</tissue>
    </source>
</reference>
<feature type="transmembrane region" description="Helical" evidence="7">
    <location>
        <begin position="463"/>
        <end position="486"/>
    </location>
</feature>
<feature type="transmembrane region" description="Helical" evidence="7">
    <location>
        <begin position="360"/>
        <end position="378"/>
    </location>
</feature>
<evidence type="ECO:0000256" key="7">
    <source>
        <dbReference type="SAM" id="Phobius"/>
    </source>
</evidence>
<evidence type="ECO:0000256" key="5">
    <source>
        <dbReference type="ARBA" id="ARBA00023136"/>
    </source>
</evidence>
<dbReference type="AlphaFoldDB" id="A0AAN8KDL1"/>
<evidence type="ECO:0000313" key="8">
    <source>
        <dbReference type="EMBL" id="KAK6191444.1"/>
    </source>
</evidence>
<feature type="transmembrane region" description="Helical" evidence="7">
    <location>
        <begin position="439"/>
        <end position="457"/>
    </location>
</feature>
<keyword evidence="3 7" id="KW-0812">Transmembrane</keyword>
<feature type="transmembrane region" description="Helical" evidence="7">
    <location>
        <begin position="543"/>
        <end position="561"/>
    </location>
</feature>
<keyword evidence="2" id="KW-0813">Transport</keyword>
<name>A0AAN8KDL1_PATCE</name>
<evidence type="ECO:0000256" key="6">
    <source>
        <dbReference type="ARBA" id="ARBA00038193"/>
    </source>
</evidence>
<dbReference type="Proteomes" id="UP001347796">
    <property type="component" value="Unassembled WGS sequence"/>
</dbReference>
<dbReference type="PANTHER" id="PTHR19432">
    <property type="entry name" value="SUGAR TRANSPORTER"/>
    <property type="match status" value="1"/>
</dbReference>
<accession>A0AAN8KDL1</accession>
<comment type="subcellular location">
    <subcellularLocation>
        <location evidence="1">Membrane</location>
        <topology evidence="1">Multi-pass membrane protein</topology>
    </subcellularLocation>
</comment>
<dbReference type="Pfam" id="PF07690">
    <property type="entry name" value="MFS_1"/>
    <property type="match status" value="1"/>
</dbReference>
<dbReference type="GO" id="GO:0008506">
    <property type="term" value="F:sucrose:proton symporter activity"/>
    <property type="evidence" value="ECO:0007669"/>
    <property type="project" value="TreeGrafter"/>
</dbReference>
<feature type="transmembrane region" description="Helical" evidence="7">
    <location>
        <begin position="30"/>
        <end position="54"/>
    </location>
</feature>
<feature type="transmembrane region" description="Helical" evidence="7">
    <location>
        <begin position="409"/>
        <end position="427"/>
    </location>
</feature>
<dbReference type="Gene3D" id="1.20.1250.20">
    <property type="entry name" value="MFS general substrate transporter like domains"/>
    <property type="match status" value="1"/>
</dbReference>
<feature type="transmembrane region" description="Helical" evidence="7">
    <location>
        <begin position="514"/>
        <end position="537"/>
    </location>
</feature>
<evidence type="ECO:0000256" key="2">
    <source>
        <dbReference type="ARBA" id="ARBA00022448"/>
    </source>
</evidence>
<dbReference type="InterPro" id="IPR036259">
    <property type="entry name" value="MFS_trans_sf"/>
</dbReference>
<feature type="transmembrane region" description="Helical" evidence="7">
    <location>
        <begin position="134"/>
        <end position="154"/>
    </location>
</feature>
<keyword evidence="5 7" id="KW-0472">Membrane</keyword>
<evidence type="ECO:0000256" key="4">
    <source>
        <dbReference type="ARBA" id="ARBA00022989"/>
    </source>
</evidence>
<feature type="transmembrane region" description="Helical" evidence="7">
    <location>
        <begin position="213"/>
        <end position="233"/>
    </location>
</feature>
<keyword evidence="9" id="KW-1185">Reference proteome</keyword>
<dbReference type="PANTHER" id="PTHR19432:SF37">
    <property type="entry name" value="SOLUTE CARRIER FAMILY 45 MEMBER 3"/>
    <property type="match status" value="1"/>
</dbReference>
<dbReference type="SUPFAM" id="SSF103473">
    <property type="entry name" value="MFS general substrate transporter"/>
    <property type="match status" value="1"/>
</dbReference>
<dbReference type="InterPro" id="IPR011701">
    <property type="entry name" value="MFS"/>
</dbReference>
<keyword evidence="4 7" id="KW-1133">Transmembrane helix</keyword>
<dbReference type="EMBL" id="JAZGQO010000002">
    <property type="protein sequence ID" value="KAK6191444.1"/>
    <property type="molecule type" value="Genomic_DNA"/>
</dbReference>
<feature type="transmembrane region" description="Helical" evidence="7">
    <location>
        <begin position="66"/>
        <end position="86"/>
    </location>
</feature>
<gene>
    <name evidence="8" type="ORF">SNE40_003133</name>
</gene>
<sequence>MESIIVNEKASVVGSIDNERTKQLTLLQIFLLNSVVCGIEICACAGFTYIPPLLLKNGFSEENMSLILGFGPLLSLFCTPVIGRASDKCHCPYGRRRPFILAISIVLIFSLYLIPFGESFISMFIGKGDLSKRLGILLMTFGSVMLDFTSQTCLTPCEALLNDACKNTGQQERVFSVYSLMVSSGGIIGYLLSAINWRTNSVGQYFGGEEASIFSILIIMFTLMLSATLIVAAEKPLLRYPKTSTSNEQDGHYDELVKSSQNAIALESGYESSSSSRSVSEENLHNILVTKETNYSVSYSKSVRSILPHSVRNCLTVVTSKSKILSHICDLTQTLGSSVYNLLPTNVQQFLNVPVVLRHLALANFCSWTAVMSFNLYFTDFVGQIVYRGNPNAPEDSEAGNLYDEGVRMGSWGLLLHCITSAVYSFFIERLVDKYGSKMTYMMGMTSFCFAMTGMVLVPNVYIVNLMAAMTGFAFATLTTIPFILVSRYHEEKELFFFDVITTTSSSNHGIGTYIATLDSAYFLSQVILTACVGYIVHITGTVTAYMVSAGCMGLFSVIFINKIVVTKQELVILCNDNKIDLKN</sequence>
<evidence type="ECO:0000256" key="3">
    <source>
        <dbReference type="ARBA" id="ARBA00022692"/>
    </source>
</evidence>